<evidence type="ECO:0000313" key="3">
    <source>
        <dbReference type="Proteomes" id="UP001184150"/>
    </source>
</evidence>
<gene>
    <name evidence="2" type="ORF">J2792_001607</name>
</gene>
<feature type="region of interest" description="Disordered" evidence="1">
    <location>
        <begin position="13"/>
        <end position="53"/>
    </location>
</feature>
<name>A0ABU1ML31_9SPHN</name>
<evidence type="ECO:0000256" key="1">
    <source>
        <dbReference type="SAM" id="MobiDB-lite"/>
    </source>
</evidence>
<sequence length="138" mass="14193">MAAAIGAALLAGCSGAVPSSKGPGRLPAPGRTPGGRPSTHLPAPQPRPAPTIQIAPGLQGVIGSDAEGLVRQFGPPRLDIKEEDARKLQWSGTACILDAYLYPPQGGGRPIATYVDARRGDGREVDRAACVAALRQRP</sequence>
<dbReference type="RefSeq" id="WP_054131705.1">
    <property type="nucleotide sequence ID" value="NZ_JAVDRD010000003.1"/>
</dbReference>
<accession>A0ABU1ML31</accession>
<proteinExistence type="predicted"/>
<organism evidence="2 3">
    <name type="scientific">Novosphingobium capsulatum</name>
    <dbReference type="NCBI Taxonomy" id="13688"/>
    <lineage>
        <taxon>Bacteria</taxon>
        <taxon>Pseudomonadati</taxon>
        <taxon>Pseudomonadota</taxon>
        <taxon>Alphaproteobacteria</taxon>
        <taxon>Sphingomonadales</taxon>
        <taxon>Sphingomonadaceae</taxon>
        <taxon>Novosphingobium</taxon>
    </lineage>
</organism>
<protein>
    <recommendedName>
        <fullName evidence="4">Lipoprotein</fullName>
    </recommendedName>
</protein>
<dbReference type="Proteomes" id="UP001184150">
    <property type="component" value="Unassembled WGS sequence"/>
</dbReference>
<evidence type="ECO:0008006" key="4">
    <source>
        <dbReference type="Google" id="ProtNLM"/>
    </source>
</evidence>
<comment type="caution">
    <text evidence="2">The sequence shown here is derived from an EMBL/GenBank/DDBJ whole genome shotgun (WGS) entry which is preliminary data.</text>
</comment>
<dbReference type="EMBL" id="JAVDRD010000003">
    <property type="protein sequence ID" value="MDR6510741.1"/>
    <property type="molecule type" value="Genomic_DNA"/>
</dbReference>
<evidence type="ECO:0000313" key="2">
    <source>
        <dbReference type="EMBL" id="MDR6510741.1"/>
    </source>
</evidence>
<reference evidence="2 3" key="1">
    <citation type="submission" date="2023-07" db="EMBL/GenBank/DDBJ databases">
        <title>Sorghum-associated microbial communities from plants grown in Nebraska, USA.</title>
        <authorList>
            <person name="Schachtman D."/>
        </authorList>
    </citation>
    <scope>NUCLEOTIDE SEQUENCE [LARGE SCALE GENOMIC DNA]</scope>
    <source>
        <strain evidence="2 3">DS1027</strain>
    </source>
</reference>
<keyword evidence="3" id="KW-1185">Reference proteome</keyword>